<organism evidence="3 4">
    <name type="scientific">Blautia producta</name>
    <dbReference type="NCBI Taxonomy" id="33035"/>
    <lineage>
        <taxon>Bacteria</taxon>
        <taxon>Bacillati</taxon>
        <taxon>Bacillota</taxon>
        <taxon>Clostridia</taxon>
        <taxon>Lachnospirales</taxon>
        <taxon>Lachnospiraceae</taxon>
        <taxon>Blautia</taxon>
    </lineage>
</organism>
<feature type="transmembrane region" description="Helical" evidence="1">
    <location>
        <begin position="264"/>
        <end position="281"/>
    </location>
</feature>
<dbReference type="KEGG" id="bpro:PMF13cell1_01144"/>
<feature type="transmembrane region" description="Helical" evidence="1">
    <location>
        <begin position="99"/>
        <end position="119"/>
    </location>
</feature>
<dbReference type="PANTHER" id="PTHR37312">
    <property type="entry name" value="MEMBRANE-BOUND ACYLTRANSFERASE YKRP-RELATED"/>
    <property type="match status" value="1"/>
</dbReference>
<dbReference type="EMBL" id="CP035945">
    <property type="protein sequence ID" value="QBE95621.1"/>
    <property type="molecule type" value="Genomic_DNA"/>
</dbReference>
<feature type="transmembrane region" description="Helical" evidence="1">
    <location>
        <begin position="287"/>
        <end position="305"/>
    </location>
</feature>
<feature type="transmembrane region" description="Helical" evidence="1">
    <location>
        <begin position="73"/>
        <end position="93"/>
    </location>
</feature>
<keyword evidence="1" id="KW-0812">Transmembrane</keyword>
<evidence type="ECO:0000313" key="4">
    <source>
        <dbReference type="Proteomes" id="UP000289794"/>
    </source>
</evidence>
<evidence type="ECO:0000313" key="3">
    <source>
        <dbReference type="EMBL" id="QBE95621.1"/>
    </source>
</evidence>
<keyword evidence="1" id="KW-1133">Transmembrane helix</keyword>
<protein>
    <recommendedName>
        <fullName evidence="2">Acyltransferase 3 domain-containing protein</fullName>
    </recommendedName>
</protein>
<feature type="transmembrane region" description="Helical" evidence="1">
    <location>
        <begin position="12"/>
        <end position="27"/>
    </location>
</feature>
<dbReference type="GO" id="GO:0016747">
    <property type="term" value="F:acyltransferase activity, transferring groups other than amino-acyl groups"/>
    <property type="evidence" value="ECO:0007669"/>
    <property type="project" value="InterPro"/>
</dbReference>
<dbReference type="AlphaFoldDB" id="A0A4P6LTJ4"/>
<evidence type="ECO:0000256" key="1">
    <source>
        <dbReference type="SAM" id="Phobius"/>
    </source>
</evidence>
<dbReference type="InterPro" id="IPR002656">
    <property type="entry name" value="Acyl_transf_3_dom"/>
</dbReference>
<feature type="transmembrane region" description="Helical" evidence="1">
    <location>
        <begin position="220"/>
        <end position="243"/>
    </location>
</feature>
<sequence>MSTKNRDYFFDNYKSLLIVLVVIGHFIEPCYDNNLFLSGLKWMIFSFHMPAFIFISGYFSKREITFGKLVQKLVIPYFIYELIYYFLYVFIIHKDTGLYFARPKFSLWYLMALFFWRLVTPYLKRIPGYMFIAVTAGLLVGMTELDNFFSIPRILVFFPFFLAGYRFERDWFEKIKKNAGKLLAVFSIYLGGCLTLAYAFKVHLTPKIFYGRYSYEEMETGYGEGILIRLACYGVSFLAIFLVSSVISRNPRSFSKLGQRTMPIYLFHGLVYSVLNATPILESVSEIWQGALLIGFCLALTRLLSMDGPNRFVTKVSSLPVPSFFGSGSGKNSGNFTGNSAGFGKKIQKRLHFRHPYG</sequence>
<feature type="transmembrane region" description="Helical" evidence="1">
    <location>
        <begin position="126"/>
        <end position="142"/>
    </location>
</feature>
<dbReference type="PANTHER" id="PTHR37312:SF1">
    <property type="entry name" value="MEMBRANE-BOUND ACYLTRANSFERASE YKRP-RELATED"/>
    <property type="match status" value="1"/>
</dbReference>
<dbReference type="InterPro" id="IPR052734">
    <property type="entry name" value="Nod_factor_acetyltransferase"/>
</dbReference>
<feature type="transmembrane region" description="Helical" evidence="1">
    <location>
        <begin position="179"/>
        <end position="200"/>
    </location>
</feature>
<feature type="domain" description="Acyltransferase 3" evidence="2">
    <location>
        <begin position="8"/>
        <end position="301"/>
    </location>
</feature>
<feature type="transmembrane region" description="Helical" evidence="1">
    <location>
        <begin position="148"/>
        <end position="167"/>
    </location>
</feature>
<accession>A0A4P6LTJ4</accession>
<feature type="transmembrane region" description="Helical" evidence="1">
    <location>
        <begin position="39"/>
        <end position="61"/>
    </location>
</feature>
<name>A0A4P6LTJ4_9FIRM</name>
<evidence type="ECO:0000259" key="2">
    <source>
        <dbReference type="Pfam" id="PF01757"/>
    </source>
</evidence>
<dbReference type="RefSeq" id="WP_130180109.1">
    <property type="nucleotide sequence ID" value="NZ_CP035945.1"/>
</dbReference>
<reference evidence="3 4" key="1">
    <citation type="submission" date="2019-01" db="EMBL/GenBank/DDBJ databases">
        <title>PMF-metabolizing Aryl O-demethylase.</title>
        <authorList>
            <person name="Kim M."/>
        </authorList>
    </citation>
    <scope>NUCLEOTIDE SEQUENCE [LARGE SCALE GENOMIC DNA]</scope>
    <source>
        <strain evidence="3 4">PMF1</strain>
    </source>
</reference>
<proteinExistence type="predicted"/>
<keyword evidence="1" id="KW-0472">Membrane</keyword>
<gene>
    <name evidence="3" type="ORF">PMF13cell1_01144</name>
</gene>
<dbReference type="Proteomes" id="UP000289794">
    <property type="component" value="Chromosome"/>
</dbReference>
<dbReference type="Pfam" id="PF01757">
    <property type="entry name" value="Acyl_transf_3"/>
    <property type="match status" value="1"/>
</dbReference>